<accession>A0A9W7A681</accession>
<name>A0A9W7A681_9STRA</name>
<sequence>MKKWGGSYVQIAGPPWSIFVRPLDAEKDIAPDGSVIRPVAVKERGRDGISLCCTRKVYSNSGILKGGNVLVDFKGKPKSGRYFGKEKGDEILGIFGIDDVVDGFLHHLDDLASEPGLWRVELVVEGDLKVADLRELTLSFARPGGNILGLVLSALGYRLHALTFLESIDSLILPCMRMENLFGKRGMDGWGEGGYAIKEAYVVSGVTAAIMGLCTEETDGCVRMYYENYVGENAHIPWLEIAIETAYSREEFKRLVVDYYKGRAGGQMGEGYFVK</sequence>
<protein>
    <submittedName>
        <fullName evidence="1">Uncharacterized protein</fullName>
    </submittedName>
</protein>
<proteinExistence type="predicted"/>
<dbReference type="EMBL" id="BRXZ01004004">
    <property type="protein sequence ID" value="GMH66522.1"/>
    <property type="molecule type" value="Genomic_DNA"/>
</dbReference>
<feature type="non-terminal residue" evidence="1">
    <location>
        <position position="1"/>
    </location>
</feature>
<reference evidence="1" key="1">
    <citation type="submission" date="2022-07" db="EMBL/GenBank/DDBJ databases">
        <title>Genome analysis of Parmales, a sister group of diatoms, reveals the evolutionary specialization of diatoms from phago-mixotrophs to photoautotrophs.</title>
        <authorList>
            <person name="Ban H."/>
            <person name="Sato S."/>
            <person name="Yoshikawa S."/>
            <person name="Kazumasa Y."/>
            <person name="Nakamura Y."/>
            <person name="Ichinomiya M."/>
            <person name="Saitoh K."/>
            <person name="Sato N."/>
            <person name="Blanc-Mathieu R."/>
            <person name="Endo H."/>
            <person name="Kuwata A."/>
            <person name="Ogata H."/>
        </authorList>
    </citation>
    <scope>NUCLEOTIDE SEQUENCE</scope>
</reference>
<comment type="caution">
    <text evidence="1">The sequence shown here is derived from an EMBL/GenBank/DDBJ whole genome shotgun (WGS) entry which is preliminary data.</text>
</comment>
<dbReference type="Proteomes" id="UP001165082">
    <property type="component" value="Unassembled WGS sequence"/>
</dbReference>
<dbReference type="AlphaFoldDB" id="A0A9W7A681"/>
<evidence type="ECO:0000313" key="1">
    <source>
        <dbReference type="EMBL" id="GMH66522.1"/>
    </source>
</evidence>
<organism evidence="1 2">
    <name type="scientific">Triparma retinervis</name>
    <dbReference type="NCBI Taxonomy" id="2557542"/>
    <lineage>
        <taxon>Eukaryota</taxon>
        <taxon>Sar</taxon>
        <taxon>Stramenopiles</taxon>
        <taxon>Ochrophyta</taxon>
        <taxon>Bolidophyceae</taxon>
        <taxon>Parmales</taxon>
        <taxon>Triparmaceae</taxon>
        <taxon>Triparma</taxon>
    </lineage>
</organism>
<keyword evidence="2" id="KW-1185">Reference proteome</keyword>
<dbReference type="OrthoDB" id="10572941at2759"/>
<evidence type="ECO:0000313" key="2">
    <source>
        <dbReference type="Proteomes" id="UP001165082"/>
    </source>
</evidence>
<gene>
    <name evidence="1" type="ORF">TrRE_jg4559</name>
</gene>